<reference evidence="1 2" key="1">
    <citation type="submission" date="2020-12" db="EMBL/GenBank/DDBJ databases">
        <title>WGS of Thermoactinomyces spp.</title>
        <authorList>
            <person name="Cheng K."/>
        </authorList>
    </citation>
    <scope>NUCLEOTIDE SEQUENCE [LARGE SCALE GENOMIC DNA]</scope>
    <source>
        <strain evidence="2">CICC 10650\ACCC 41061</strain>
    </source>
</reference>
<dbReference type="Proteomes" id="UP000641910">
    <property type="component" value="Unassembled WGS sequence"/>
</dbReference>
<dbReference type="EMBL" id="JAECVU010000002">
    <property type="protein sequence ID" value="MBH8588195.1"/>
    <property type="molecule type" value="Genomic_DNA"/>
</dbReference>
<organism evidence="1 2">
    <name type="scientific">Thermoactinomyces vulgaris</name>
    <dbReference type="NCBI Taxonomy" id="2026"/>
    <lineage>
        <taxon>Bacteria</taxon>
        <taxon>Bacillati</taxon>
        <taxon>Bacillota</taxon>
        <taxon>Bacilli</taxon>
        <taxon>Bacillales</taxon>
        <taxon>Thermoactinomycetaceae</taxon>
        <taxon>Thermoactinomyces</taxon>
    </lineage>
</organism>
<evidence type="ECO:0000313" key="1">
    <source>
        <dbReference type="EMBL" id="MBH8588195.1"/>
    </source>
</evidence>
<keyword evidence="2" id="KW-1185">Reference proteome</keyword>
<sequence>MLILTLYFYLVHPLVLKQKWLERERESLAQNIERHQKYLAPDYQPPSVLTHMELRRLEERIPLNRRDPGYVVDIERAVKSSGADFLKLESLADLHQIARQDTAEQSEARPVSEEELMQQLGMVVRPELVPSWVQLEVKANQKEFASLLDQLQKSDRLVSVIGWDYQWADEHTEDKGVIYLAVYSYHDQEVKK</sequence>
<comment type="caution">
    <text evidence="1">The sequence shown here is derived from an EMBL/GenBank/DDBJ whole genome shotgun (WGS) entry which is preliminary data.</text>
</comment>
<evidence type="ECO:0000313" key="2">
    <source>
        <dbReference type="Proteomes" id="UP000641910"/>
    </source>
</evidence>
<proteinExistence type="predicted"/>
<accession>A0ABS0QG14</accession>
<name>A0ABS0QG14_THEVU</name>
<protein>
    <submittedName>
        <fullName evidence="1">Uncharacterized protein</fullName>
    </submittedName>
</protein>
<gene>
    <name evidence="1" type="ORF">I8U22_05075</name>
</gene>